<feature type="domain" description="ABC transporter" evidence="5">
    <location>
        <begin position="68"/>
        <end position="119"/>
    </location>
</feature>
<dbReference type="GO" id="GO:0016887">
    <property type="term" value="F:ATP hydrolysis activity"/>
    <property type="evidence" value="ECO:0007669"/>
    <property type="project" value="InterPro"/>
</dbReference>
<protein>
    <recommendedName>
        <fullName evidence="5">ABC transporter domain-containing protein</fullName>
    </recommendedName>
</protein>
<reference evidence="6 7" key="1">
    <citation type="submission" date="2023-11" db="EMBL/GenBank/DDBJ databases">
        <title>Halocaridina rubra genome assembly.</title>
        <authorList>
            <person name="Smith C."/>
        </authorList>
    </citation>
    <scope>NUCLEOTIDE SEQUENCE [LARGE SCALE GENOMIC DNA]</scope>
    <source>
        <strain evidence="6">EP-1</strain>
        <tissue evidence="6">Whole</tissue>
    </source>
</reference>
<keyword evidence="3" id="KW-0547">Nucleotide-binding</keyword>
<evidence type="ECO:0000313" key="6">
    <source>
        <dbReference type="EMBL" id="KAK7017553.1"/>
    </source>
</evidence>
<dbReference type="InterPro" id="IPR050173">
    <property type="entry name" value="ABC_transporter_C-like"/>
</dbReference>
<accession>A0AAN8WC44</accession>
<dbReference type="Gene3D" id="3.40.50.300">
    <property type="entry name" value="P-loop containing nucleotide triphosphate hydrolases"/>
    <property type="match status" value="1"/>
</dbReference>
<gene>
    <name evidence="6" type="ORF">SK128_008044</name>
</gene>
<dbReference type="GO" id="GO:0016020">
    <property type="term" value="C:membrane"/>
    <property type="evidence" value="ECO:0007669"/>
    <property type="project" value="TreeGrafter"/>
</dbReference>
<evidence type="ECO:0000259" key="5">
    <source>
        <dbReference type="Pfam" id="PF00005"/>
    </source>
</evidence>
<comment type="caution">
    <text evidence="6">The sequence shown here is derived from an EMBL/GenBank/DDBJ whole genome shotgun (WGS) entry which is preliminary data.</text>
</comment>
<evidence type="ECO:0000256" key="3">
    <source>
        <dbReference type="ARBA" id="ARBA00022741"/>
    </source>
</evidence>
<dbReference type="InterPro" id="IPR027417">
    <property type="entry name" value="P-loop_NTPase"/>
</dbReference>
<dbReference type="PANTHER" id="PTHR24223:SF443">
    <property type="entry name" value="MULTIDRUG-RESISTANCE LIKE PROTEIN 1, ISOFORM I"/>
    <property type="match status" value="1"/>
</dbReference>
<sequence length="139" mass="15177">MQSPLQQLPRVLAQCIQAKVSLERLDKFFAAANIDPCTTLKNKESSVLSVRGGNFHWDCGRSEPGYHLRNIDFDINCGKLVIVVGAVGAGKSSLISALLRDMVRTSGRVVINVSKAVNEMCLHTIDILSGSKWSLYLSS</sequence>
<keyword evidence="4" id="KW-0067">ATP-binding</keyword>
<dbReference type="GO" id="GO:0012505">
    <property type="term" value="C:endomembrane system"/>
    <property type="evidence" value="ECO:0007669"/>
    <property type="project" value="UniProtKB-SubCell"/>
</dbReference>
<name>A0AAN8WC44_HALRR</name>
<dbReference type="GO" id="GO:0005524">
    <property type="term" value="F:ATP binding"/>
    <property type="evidence" value="ECO:0007669"/>
    <property type="project" value="UniProtKB-KW"/>
</dbReference>
<dbReference type="GO" id="GO:0042626">
    <property type="term" value="F:ATPase-coupled transmembrane transporter activity"/>
    <property type="evidence" value="ECO:0007669"/>
    <property type="project" value="TreeGrafter"/>
</dbReference>
<evidence type="ECO:0000256" key="4">
    <source>
        <dbReference type="ARBA" id="ARBA00022840"/>
    </source>
</evidence>
<proteinExistence type="predicted"/>
<evidence type="ECO:0000313" key="7">
    <source>
        <dbReference type="Proteomes" id="UP001381693"/>
    </source>
</evidence>
<evidence type="ECO:0000256" key="2">
    <source>
        <dbReference type="ARBA" id="ARBA00022737"/>
    </source>
</evidence>
<keyword evidence="7" id="KW-1185">Reference proteome</keyword>
<organism evidence="6 7">
    <name type="scientific">Halocaridina rubra</name>
    <name type="common">Hawaiian red shrimp</name>
    <dbReference type="NCBI Taxonomy" id="373956"/>
    <lineage>
        <taxon>Eukaryota</taxon>
        <taxon>Metazoa</taxon>
        <taxon>Ecdysozoa</taxon>
        <taxon>Arthropoda</taxon>
        <taxon>Crustacea</taxon>
        <taxon>Multicrustacea</taxon>
        <taxon>Malacostraca</taxon>
        <taxon>Eumalacostraca</taxon>
        <taxon>Eucarida</taxon>
        <taxon>Decapoda</taxon>
        <taxon>Pleocyemata</taxon>
        <taxon>Caridea</taxon>
        <taxon>Atyoidea</taxon>
        <taxon>Atyidae</taxon>
        <taxon>Halocaridina</taxon>
    </lineage>
</organism>
<dbReference type="AlphaFoldDB" id="A0AAN8WC44"/>
<dbReference type="Pfam" id="PF00005">
    <property type="entry name" value="ABC_tran"/>
    <property type="match status" value="1"/>
</dbReference>
<comment type="subcellular location">
    <subcellularLocation>
        <location evidence="1">Endomembrane system</location>
        <topology evidence="1">Multi-pass membrane protein</topology>
    </subcellularLocation>
</comment>
<dbReference type="InterPro" id="IPR003439">
    <property type="entry name" value="ABC_transporter-like_ATP-bd"/>
</dbReference>
<dbReference type="EMBL" id="JAXCGZ010023075">
    <property type="protein sequence ID" value="KAK7017553.1"/>
    <property type="molecule type" value="Genomic_DNA"/>
</dbReference>
<dbReference type="Proteomes" id="UP001381693">
    <property type="component" value="Unassembled WGS sequence"/>
</dbReference>
<dbReference type="SUPFAM" id="SSF52540">
    <property type="entry name" value="P-loop containing nucleoside triphosphate hydrolases"/>
    <property type="match status" value="1"/>
</dbReference>
<keyword evidence="2" id="KW-0677">Repeat</keyword>
<evidence type="ECO:0000256" key="1">
    <source>
        <dbReference type="ARBA" id="ARBA00004127"/>
    </source>
</evidence>
<dbReference type="PANTHER" id="PTHR24223">
    <property type="entry name" value="ATP-BINDING CASSETTE SUB-FAMILY C"/>
    <property type="match status" value="1"/>
</dbReference>